<gene>
    <name evidence="2" type="ORF">AG1IA_07432</name>
</gene>
<protein>
    <submittedName>
        <fullName evidence="2">Uncharacterized protein</fullName>
    </submittedName>
</protein>
<dbReference type="OrthoDB" id="2538110at2759"/>
<sequence>MAKSAVLCNQTTRKAIIKSVVLCNLSRPRPTRQVPAMAKPIPTPASSTSKKPASALRRVAMIPILVFALYLLFKSYNWLATPKKPEIIYADRYSHEYKFRPAASPIITEKLKNGKILIRGHDTRDL</sequence>
<dbReference type="HOGENOM" id="CLU_1983073_0_0_1"/>
<accession>L8WP33</accession>
<keyword evidence="1" id="KW-0812">Transmembrane</keyword>
<name>L8WP33_THACA</name>
<reference evidence="2 3" key="1">
    <citation type="journal article" date="2013" name="Nat. Commun.">
        <title>The evolution and pathogenic mechanisms of the rice sheath blight pathogen.</title>
        <authorList>
            <person name="Zheng A."/>
            <person name="Lin R."/>
            <person name="Xu L."/>
            <person name="Qin P."/>
            <person name="Tang C."/>
            <person name="Ai P."/>
            <person name="Zhang D."/>
            <person name="Liu Y."/>
            <person name="Sun Z."/>
            <person name="Feng H."/>
            <person name="Wang Y."/>
            <person name="Chen Y."/>
            <person name="Liang X."/>
            <person name="Fu R."/>
            <person name="Li Q."/>
            <person name="Zhang J."/>
            <person name="Yu X."/>
            <person name="Xie Z."/>
            <person name="Ding L."/>
            <person name="Guan P."/>
            <person name="Tang J."/>
            <person name="Liang Y."/>
            <person name="Wang S."/>
            <person name="Deng Q."/>
            <person name="Li S."/>
            <person name="Zhu J."/>
            <person name="Wang L."/>
            <person name="Liu H."/>
            <person name="Li P."/>
        </authorList>
    </citation>
    <scope>NUCLEOTIDE SEQUENCE [LARGE SCALE GENOMIC DNA]</scope>
    <source>
        <strain evidence="3">AG-1 IA</strain>
    </source>
</reference>
<feature type="transmembrane region" description="Helical" evidence="1">
    <location>
        <begin position="55"/>
        <end position="73"/>
    </location>
</feature>
<organism evidence="2 3">
    <name type="scientific">Thanatephorus cucumeris (strain AG1-IA)</name>
    <name type="common">Rice sheath blight fungus</name>
    <name type="synonym">Rhizoctonia solani</name>
    <dbReference type="NCBI Taxonomy" id="983506"/>
    <lineage>
        <taxon>Eukaryota</taxon>
        <taxon>Fungi</taxon>
        <taxon>Dikarya</taxon>
        <taxon>Basidiomycota</taxon>
        <taxon>Agaricomycotina</taxon>
        <taxon>Agaricomycetes</taxon>
        <taxon>Cantharellales</taxon>
        <taxon>Ceratobasidiaceae</taxon>
        <taxon>Rhizoctonia</taxon>
        <taxon>Rhizoctonia solani AG-1</taxon>
    </lineage>
</organism>
<evidence type="ECO:0000313" key="3">
    <source>
        <dbReference type="Proteomes" id="UP000011668"/>
    </source>
</evidence>
<evidence type="ECO:0000313" key="2">
    <source>
        <dbReference type="EMBL" id="ELU38537.1"/>
    </source>
</evidence>
<comment type="caution">
    <text evidence="2">The sequence shown here is derived from an EMBL/GenBank/DDBJ whole genome shotgun (WGS) entry which is preliminary data.</text>
</comment>
<dbReference type="AlphaFoldDB" id="L8WP33"/>
<evidence type="ECO:0000256" key="1">
    <source>
        <dbReference type="SAM" id="Phobius"/>
    </source>
</evidence>
<keyword evidence="1" id="KW-1133">Transmembrane helix</keyword>
<keyword evidence="3" id="KW-1185">Reference proteome</keyword>
<keyword evidence="1" id="KW-0472">Membrane</keyword>
<dbReference type="EMBL" id="AFRT01002131">
    <property type="protein sequence ID" value="ELU38537.1"/>
    <property type="molecule type" value="Genomic_DNA"/>
</dbReference>
<dbReference type="STRING" id="983506.L8WP33"/>
<dbReference type="Proteomes" id="UP000011668">
    <property type="component" value="Unassembled WGS sequence"/>
</dbReference>
<proteinExistence type="predicted"/>